<evidence type="ECO:0000313" key="1">
    <source>
        <dbReference type="EMBL" id="GBC62883.1"/>
    </source>
</evidence>
<organism evidence="1 2">
    <name type="scientific">Desulfonema ishimotonii</name>
    <dbReference type="NCBI Taxonomy" id="45657"/>
    <lineage>
        <taxon>Bacteria</taxon>
        <taxon>Pseudomonadati</taxon>
        <taxon>Thermodesulfobacteriota</taxon>
        <taxon>Desulfobacteria</taxon>
        <taxon>Desulfobacterales</taxon>
        <taxon>Desulfococcaceae</taxon>
        <taxon>Desulfonema</taxon>
    </lineage>
</organism>
<reference evidence="2" key="1">
    <citation type="submission" date="2017-11" db="EMBL/GenBank/DDBJ databases">
        <authorList>
            <person name="Watanabe M."/>
            <person name="Kojima H."/>
        </authorList>
    </citation>
    <scope>NUCLEOTIDE SEQUENCE [LARGE SCALE GENOMIC DNA]</scope>
    <source>
        <strain evidence="2">Tokyo 01</strain>
    </source>
</reference>
<dbReference type="Proteomes" id="UP000288096">
    <property type="component" value="Unassembled WGS sequence"/>
</dbReference>
<evidence type="ECO:0000313" key="2">
    <source>
        <dbReference type="Proteomes" id="UP000288096"/>
    </source>
</evidence>
<accession>A0A401G121</accession>
<name>A0A401G121_9BACT</name>
<comment type="caution">
    <text evidence="1">The sequence shown here is derived from an EMBL/GenBank/DDBJ whole genome shotgun (WGS) entry which is preliminary data.</text>
</comment>
<gene>
    <name evidence="1" type="ORF">DENIS_3867</name>
</gene>
<reference evidence="2" key="2">
    <citation type="submission" date="2019-01" db="EMBL/GenBank/DDBJ databases">
        <title>Genome sequence of Desulfonema ishimotonii strain Tokyo 01.</title>
        <authorList>
            <person name="Fukui M."/>
        </authorList>
    </citation>
    <scope>NUCLEOTIDE SEQUENCE [LARGE SCALE GENOMIC DNA]</scope>
    <source>
        <strain evidence="2">Tokyo 01</strain>
    </source>
</reference>
<keyword evidence="2" id="KW-1185">Reference proteome</keyword>
<dbReference type="EMBL" id="BEXT01000001">
    <property type="protein sequence ID" value="GBC62883.1"/>
    <property type="molecule type" value="Genomic_DNA"/>
</dbReference>
<protein>
    <submittedName>
        <fullName evidence="1">Uncharacterized protein</fullName>
    </submittedName>
</protein>
<proteinExistence type="predicted"/>
<sequence length="93" mass="10389">MNLYGYCLNDPVNAVDFEGLYRSHWVLRALVPGQVAWDNAMTALENGELGDAAVYAAAMVGEQVLTKLYARLKKSLYNQDIMHVFLVDKCASF</sequence>
<dbReference type="AlphaFoldDB" id="A0A401G121"/>